<name>A0A8S1WWH6_9CILI</name>
<feature type="transmembrane region" description="Helical" evidence="1">
    <location>
        <begin position="72"/>
        <end position="92"/>
    </location>
</feature>
<keyword evidence="1" id="KW-0472">Membrane</keyword>
<sequence>MKKFKILNQANLKSSKNQEHSSKIDDHQVIFAAILQKMQGKVINCTFYLKYIAFYYIFLIWMPLLILIVNEFIIGIVAIRICMMILQTQNLWPKSFMHSQKQIFQQLQVSFL</sequence>
<evidence type="ECO:0000313" key="3">
    <source>
        <dbReference type="EMBL" id="CAD8192519.1"/>
    </source>
</evidence>
<keyword evidence="1" id="KW-0812">Transmembrane</keyword>
<dbReference type="AlphaFoldDB" id="A0A8S1WWH6"/>
<dbReference type="EMBL" id="CAJJDO010000102">
    <property type="protein sequence ID" value="CAD8192519.1"/>
    <property type="molecule type" value="Genomic_DNA"/>
</dbReference>
<evidence type="ECO:0000313" key="2">
    <source>
        <dbReference type="EMBL" id="CAD8192517.1"/>
    </source>
</evidence>
<evidence type="ECO:0000313" key="4">
    <source>
        <dbReference type="Proteomes" id="UP000689195"/>
    </source>
</evidence>
<organism evidence="3 4">
    <name type="scientific">Paramecium pentaurelia</name>
    <dbReference type="NCBI Taxonomy" id="43138"/>
    <lineage>
        <taxon>Eukaryota</taxon>
        <taxon>Sar</taxon>
        <taxon>Alveolata</taxon>
        <taxon>Ciliophora</taxon>
        <taxon>Intramacronucleata</taxon>
        <taxon>Oligohymenophorea</taxon>
        <taxon>Peniculida</taxon>
        <taxon>Parameciidae</taxon>
        <taxon>Paramecium</taxon>
    </lineage>
</organism>
<gene>
    <name evidence="2" type="ORF">PPENT_87.1.T1020014</name>
    <name evidence="3" type="ORF">PPENT_87.1.T1020015</name>
</gene>
<reference evidence="3" key="1">
    <citation type="submission" date="2021-01" db="EMBL/GenBank/DDBJ databases">
        <authorList>
            <consortium name="Genoscope - CEA"/>
            <person name="William W."/>
        </authorList>
    </citation>
    <scope>NUCLEOTIDE SEQUENCE</scope>
</reference>
<proteinExistence type="predicted"/>
<evidence type="ECO:0000256" key="1">
    <source>
        <dbReference type="SAM" id="Phobius"/>
    </source>
</evidence>
<feature type="transmembrane region" description="Helical" evidence="1">
    <location>
        <begin position="47"/>
        <end position="66"/>
    </location>
</feature>
<dbReference type="Proteomes" id="UP000689195">
    <property type="component" value="Unassembled WGS sequence"/>
</dbReference>
<comment type="caution">
    <text evidence="3">The sequence shown here is derived from an EMBL/GenBank/DDBJ whole genome shotgun (WGS) entry which is preliminary data.</text>
</comment>
<keyword evidence="1" id="KW-1133">Transmembrane helix</keyword>
<keyword evidence="4" id="KW-1185">Reference proteome</keyword>
<evidence type="ECO:0008006" key="5">
    <source>
        <dbReference type="Google" id="ProtNLM"/>
    </source>
</evidence>
<accession>A0A8S1WWH6</accession>
<protein>
    <recommendedName>
        <fullName evidence="5">Transmembrane protein</fullName>
    </recommendedName>
</protein>
<dbReference type="EMBL" id="CAJJDO010000102">
    <property type="protein sequence ID" value="CAD8192517.1"/>
    <property type="molecule type" value="Genomic_DNA"/>
</dbReference>